<dbReference type="Gene3D" id="3.50.50.60">
    <property type="entry name" value="FAD/NAD(P)-binding domain"/>
    <property type="match status" value="3"/>
</dbReference>
<comment type="caution">
    <text evidence="9">The sequence shown here is derived from an EMBL/GenBank/DDBJ whole genome shotgun (WGS) entry which is preliminary data.</text>
</comment>
<evidence type="ECO:0000313" key="10">
    <source>
        <dbReference type="Proteomes" id="UP001465755"/>
    </source>
</evidence>
<name>A0AAW1PUU7_9CHLO</name>
<dbReference type="PIRSF" id="PIRSF000332">
    <property type="entry name" value="FMO"/>
    <property type="match status" value="1"/>
</dbReference>
<keyword evidence="10" id="KW-1185">Reference proteome</keyword>
<dbReference type="SUPFAM" id="SSF51905">
    <property type="entry name" value="FAD/NAD(P)-binding domain"/>
    <property type="match status" value="2"/>
</dbReference>
<feature type="signal peptide" evidence="8">
    <location>
        <begin position="1"/>
        <end position="19"/>
    </location>
</feature>
<feature type="chain" id="PRO_5043867232" description="Flavin-containing monooxygenase" evidence="8">
    <location>
        <begin position="20"/>
        <end position="516"/>
    </location>
</feature>
<evidence type="ECO:0000256" key="5">
    <source>
        <dbReference type="ARBA" id="ARBA00023002"/>
    </source>
</evidence>
<evidence type="ECO:0000256" key="1">
    <source>
        <dbReference type="ARBA" id="ARBA00009183"/>
    </source>
</evidence>
<dbReference type="PANTHER" id="PTHR23023">
    <property type="entry name" value="DIMETHYLANILINE MONOOXYGENASE"/>
    <property type="match status" value="1"/>
</dbReference>
<dbReference type="GO" id="GO:0050661">
    <property type="term" value="F:NADP binding"/>
    <property type="evidence" value="ECO:0007669"/>
    <property type="project" value="InterPro"/>
</dbReference>
<keyword evidence="2 6" id="KW-0285">Flavoprotein</keyword>
<accession>A0AAW1PUU7</accession>
<dbReference type="InterPro" id="IPR000960">
    <property type="entry name" value="Flavin_mOase"/>
</dbReference>
<comment type="similarity">
    <text evidence="1 6">Belongs to the FMO family.</text>
</comment>
<evidence type="ECO:0000256" key="7">
    <source>
        <dbReference type="SAM" id="MobiDB-lite"/>
    </source>
</evidence>
<proteinExistence type="inferred from homology"/>
<evidence type="ECO:0000313" key="9">
    <source>
        <dbReference type="EMBL" id="KAK9813723.1"/>
    </source>
</evidence>
<evidence type="ECO:0000256" key="2">
    <source>
        <dbReference type="ARBA" id="ARBA00022630"/>
    </source>
</evidence>
<gene>
    <name evidence="9" type="ORF">WJX73_005390</name>
</gene>
<sequence>MPHCRVAVLGAGVAGLLTARALQRANLPFTVFETEEGVGGVWRVATHGTSTQETWRLYQFPEYPFPAHLSATFTWDGLVPATTVQQYSEDYANDFSLLEHIRFRTTVVGLARPGGCERGWLVTSECQGQCRCELFTFVIICLGTFQRPRTIRFSGEERYQGTRMVSRDLTLERLQELRGQRVIVMGGGKSAVDACAAAAEVAASVHMLFRKAYWWAPRFAFGCIPIDYMIASRLGVFMAGRQYYTQTRLPKLIHQLLKPLRWLYGALLQMSLKRQYGLPPELVPKHTLAQNAFSNVSTDKEAFVAALRAKRVTPVLGEVQQWLERGVQLKDGRDIGCDAFIWAVGYERPYSCLEDLFPLLGNKAEGFHLYRNLLPVNCEDMAFVQGEALTPNAPLTAALQAEWLARLLQGKVKLPPKQQMASEVEAGRKWRLGFMPVNEIFAGRLQNLCQGYYDELMTDMGEQPYRKGWAWLREWWQVYTVQDYVDIIDCSKPRHKDQAGKAKSHEYGNGFHEHEQ</sequence>
<keyword evidence="6" id="KW-0503">Monooxygenase</keyword>
<comment type="cofactor">
    <cofactor evidence="6">
        <name>FAD</name>
        <dbReference type="ChEBI" id="CHEBI:57692"/>
    </cofactor>
</comment>
<dbReference type="InterPro" id="IPR036188">
    <property type="entry name" value="FAD/NAD-bd_sf"/>
</dbReference>
<dbReference type="InterPro" id="IPR020946">
    <property type="entry name" value="Flavin_mOase-like"/>
</dbReference>
<evidence type="ECO:0000256" key="8">
    <source>
        <dbReference type="SAM" id="SignalP"/>
    </source>
</evidence>
<dbReference type="Proteomes" id="UP001465755">
    <property type="component" value="Unassembled WGS sequence"/>
</dbReference>
<evidence type="ECO:0000256" key="4">
    <source>
        <dbReference type="ARBA" id="ARBA00022857"/>
    </source>
</evidence>
<keyword evidence="3 6" id="KW-0274">FAD</keyword>
<dbReference type="PRINTS" id="PR00370">
    <property type="entry name" value="FMOXYGENASE"/>
</dbReference>
<feature type="region of interest" description="Disordered" evidence="7">
    <location>
        <begin position="495"/>
        <end position="516"/>
    </location>
</feature>
<dbReference type="AlphaFoldDB" id="A0AAW1PUU7"/>
<dbReference type="GO" id="GO:0050660">
    <property type="term" value="F:flavin adenine dinucleotide binding"/>
    <property type="evidence" value="ECO:0007669"/>
    <property type="project" value="InterPro"/>
</dbReference>
<dbReference type="InterPro" id="IPR050346">
    <property type="entry name" value="FMO-like"/>
</dbReference>
<keyword evidence="4" id="KW-0521">NADP</keyword>
<organism evidence="9 10">
    <name type="scientific">Symbiochloris irregularis</name>
    <dbReference type="NCBI Taxonomy" id="706552"/>
    <lineage>
        <taxon>Eukaryota</taxon>
        <taxon>Viridiplantae</taxon>
        <taxon>Chlorophyta</taxon>
        <taxon>core chlorophytes</taxon>
        <taxon>Trebouxiophyceae</taxon>
        <taxon>Trebouxiales</taxon>
        <taxon>Trebouxiaceae</taxon>
        <taxon>Symbiochloris</taxon>
    </lineage>
</organism>
<dbReference type="Pfam" id="PF00743">
    <property type="entry name" value="FMO-like"/>
    <property type="match status" value="1"/>
</dbReference>
<protein>
    <recommendedName>
        <fullName evidence="6">Flavin-containing monooxygenase</fullName>
        <ecNumber evidence="6">1.-.-.-</ecNumber>
    </recommendedName>
</protein>
<evidence type="ECO:0000256" key="3">
    <source>
        <dbReference type="ARBA" id="ARBA00022827"/>
    </source>
</evidence>
<keyword evidence="8" id="KW-0732">Signal</keyword>
<dbReference type="EMBL" id="JALJOQ010000003">
    <property type="protein sequence ID" value="KAK9813723.1"/>
    <property type="molecule type" value="Genomic_DNA"/>
</dbReference>
<evidence type="ECO:0000256" key="6">
    <source>
        <dbReference type="RuleBase" id="RU361177"/>
    </source>
</evidence>
<dbReference type="EC" id="1.-.-.-" evidence="6"/>
<dbReference type="GO" id="GO:0004499">
    <property type="term" value="F:N,N-dimethylaniline monooxygenase activity"/>
    <property type="evidence" value="ECO:0007669"/>
    <property type="project" value="InterPro"/>
</dbReference>
<reference evidence="9 10" key="1">
    <citation type="journal article" date="2024" name="Nat. Commun.">
        <title>Phylogenomics reveals the evolutionary origins of lichenization in chlorophyte algae.</title>
        <authorList>
            <person name="Puginier C."/>
            <person name="Libourel C."/>
            <person name="Otte J."/>
            <person name="Skaloud P."/>
            <person name="Haon M."/>
            <person name="Grisel S."/>
            <person name="Petersen M."/>
            <person name="Berrin J.G."/>
            <person name="Delaux P.M."/>
            <person name="Dal Grande F."/>
            <person name="Keller J."/>
        </authorList>
    </citation>
    <scope>NUCLEOTIDE SEQUENCE [LARGE SCALE GENOMIC DNA]</scope>
    <source>
        <strain evidence="9 10">SAG 2036</strain>
    </source>
</reference>
<keyword evidence="5 6" id="KW-0560">Oxidoreductase</keyword>